<accession>S3VZ80</accession>
<dbReference type="AlphaFoldDB" id="S3VZ80"/>
<dbReference type="OrthoDB" id="337801at2"/>
<dbReference type="RefSeq" id="WP_016549876.1">
    <property type="nucleotide sequence ID" value="NZ_AKWZ02000010.1"/>
</dbReference>
<proteinExistence type="predicted"/>
<protein>
    <recommendedName>
        <fullName evidence="3">Pappalysin-1 domain protein</fullName>
    </recommendedName>
</protein>
<comment type="caution">
    <text evidence="1">The sequence shown here is derived from an EMBL/GenBank/DDBJ whole genome shotgun (WGS) entry which is preliminary data.</text>
</comment>
<dbReference type="InterPro" id="IPR024079">
    <property type="entry name" value="MetalloPept_cat_dom_sf"/>
</dbReference>
<gene>
    <name evidence="1" type="ORF">LEP1GSC058_3316</name>
</gene>
<evidence type="ECO:0008006" key="3">
    <source>
        <dbReference type="Google" id="ProtNLM"/>
    </source>
</evidence>
<dbReference type="Proteomes" id="UP000014540">
    <property type="component" value="Unassembled WGS sequence"/>
</dbReference>
<sequence>MKKESKKNLNFSALLSLCIFILHCPKSKNDNQNTDLLLGLMIADDIRYHCDPIDNVRTSLPSSPQYTTTALSSSYSAYDTAYSNGIGTIYLNGYDSWSGLGRYNPMAILYAAQSQTNPNAIMIGYWTAAGAFGETEITKNEGGGIYSSTTAFPVGSSPGYSAPGSGYDNFGSNNQLRSYLITTASAASYPVSGWKVVNNIPQTCEEYKFRPEQGGIFGSSQTGLSKVWQSRKRLNIRFIEVNNGVSHVFTNSSFFTGLTGSNSLTSRLKQIFGQNTVGIDLAFSYYQYDAASCGDLSNGNRFSISDITNDSATSPTNCSLAKLYTTSSVAQDANSLNIFFISELSANVNSSLRDGLLGISSGIPGFPGKVGTPKSGMAVFVENHRSSGVVGGDLSNTDLAFLANTIAHEGSHFLGLYHPAEIDQSSQVYVDPLPETPECRNPGSNGKLTINNCSGTGFYNSGALNLMFPLGNASVDQSQLTGEQGWVLRSNPLSY</sequence>
<evidence type="ECO:0000313" key="2">
    <source>
        <dbReference type="Proteomes" id="UP000014540"/>
    </source>
</evidence>
<dbReference type="STRING" id="1193011.LEP1GSC058_3316"/>
<dbReference type="Gene3D" id="3.40.390.10">
    <property type="entry name" value="Collagenase (Catalytic Domain)"/>
    <property type="match status" value="1"/>
</dbReference>
<dbReference type="GO" id="GO:0008237">
    <property type="term" value="F:metallopeptidase activity"/>
    <property type="evidence" value="ECO:0007669"/>
    <property type="project" value="InterPro"/>
</dbReference>
<evidence type="ECO:0000313" key="1">
    <source>
        <dbReference type="EMBL" id="EPG73392.1"/>
    </source>
</evidence>
<reference evidence="1" key="1">
    <citation type="submission" date="2013-04" db="EMBL/GenBank/DDBJ databases">
        <authorList>
            <person name="Harkins D.M."/>
            <person name="Durkin A.S."/>
            <person name="Selengut J.D."/>
            <person name="Sanka R."/>
            <person name="DePew J."/>
            <person name="Purushe J."/>
            <person name="Ahmed A."/>
            <person name="van der Linden H."/>
            <person name="Goris M.G.A."/>
            <person name="Hartskeerl R.A."/>
            <person name="Vinetz J.M."/>
            <person name="Sutton G.G."/>
            <person name="Nelson W.C."/>
            <person name="Fouts D.E."/>
        </authorList>
    </citation>
    <scope>NUCLEOTIDE SEQUENCE [LARGE SCALE GENOMIC DNA]</scope>
    <source>
        <strain evidence="1">BUT 6</strain>
    </source>
</reference>
<name>S3VZ80_9LEPT</name>
<keyword evidence="2" id="KW-1185">Reference proteome</keyword>
<dbReference type="EMBL" id="AKWZ02000010">
    <property type="protein sequence ID" value="EPG73392.1"/>
    <property type="molecule type" value="Genomic_DNA"/>
</dbReference>
<organism evidence="1 2">
    <name type="scientific">Leptospira fainei serovar Hurstbridge str. BUT 6</name>
    <dbReference type="NCBI Taxonomy" id="1193011"/>
    <lineage>
        <taxon>Bacteria</taxon>
        <taxon>Pseudomonadati</taxon>
        <taxon>Spirochaetota</taxon>
        <taxon>Spirochaetia</taxon>
        <taxon>Leptospirales</taxon>
        <taxon>Leptospiraceae</taxon>
        <taxon>Leptospira</taxon>
    </lineage>
</organism>